<dbReference type="InterPro" id="IPR006626">
    <property type="entry name" value="PbH1"/>
</dbReference>
<dbReference type="OrthoDB" id="21116at2759"/>
<protein>
    <recommendedName>
        <fullName evidence="6">Right handed beta helix domain-containing protein</fullName>
    </recommendedName>
</protein>
<organism evidence="4 5">
    <name type="scientific">Polysphondylium violaceum</name>
    <dbReference type="NCBI Taxonomy" id="133409"/>
    <lineage>
        <taxon>Eukaryota</taxon>
        <taxon>Amoebozoa</taxon>
        <taxon>Evosea</taxon>
        <taxon>Eumycetozoa</taxon>
        <taxon>Dictyostelia</taxon>
        <taxon>Dictyosteliales</taxon>
        <taxon>Dictyosteliaceae</taxon>
        <taxon>Polysphondylium</taxon>
    </lineage>
</organism>
<dbReference type="EMBL" id="AJWJ01000357">
    <property type="protein sequence ID" value="KAF2071619.1"/>
    <property type="molecule type" value="Genomic_DNA"/>
</dbReference>
<feature type="transmembrane region" description="Helical" evidence="2">
    <location>
        <begin position="525"/>
        <end position="547"/>
    </location>
</feature>
<evidence type="ECO:0000313" key="4">
    <source>
        <dbReference type="EMBL" id="KAF2071619.1"/>
    </source>
</evidence>
<dbReference type="SMART" id="SM00710">
    <property type="entry name" value="PbH1"/>
    <property type="match status" value="8"/>
</dbReference>
<evidence type="ECO:0000256" key="3">
    <source>
        <dbReference type="SAM" id="SignalP"/>
    </source>
</evidence>
<dbReference type="AlphaFoldDB" id="A0A8J4PQ40"/>
<keyword evidence="2" id="KW-0472">Membrane</keyword>
<feature type="region of interest" description="Disordered" evidence="1">
    <location>
        <begin position="27"/>
        <end position="50"/>
    </location>
</feature>
<dbReference type="Proteomes" id="UP000695562">
    <property type="component" value="Unassembled WGS sequence"/>
</dbReference>
<feature type="signal peptide" evidence="3">
    <location>
        <begin position="1"/>
        <end position="22"/>
    </location>
</feature>
<evidence type="ECO:0000256" key="2">
    <source>
        <dbReference type="SAM" id="Phobius"/>
    </source>
</evidence>
<proteinExistence type="predicted"/>
<dbReference type="PANTHER" id="PTHR31318:SF1">
    <property type="entry name" value="POLYMORPHIC MEMBRANE PROTEIN REPEAT-CONTAINING PROTEIN-RELATED"/>
    <property type="match status" value="1"/>
</dbReference>
<accession>A0A8J4PQ40</accession>
<dbReference type="InterPro" id="IPR011050">
    <property type="entry name" value="Pectin_lyase_fold/virulence"/>
</dbReference>
<feature type="chain" id="PRO_5035149272" description="Right handed beta helix domain-containing protein" evidence="3">
    <location>
        <begin position="23"/>
        <end position="558"/>
    </location>
</feature>
<keyword evidence="2" id="KW-0812">Transmembrane</keyword>
<comment type="caution">
    <text evidence="4">The sequence shown here is derived from an EMBL/GenBank/DDBJ whole genome shotgun (WGS) entry which is preliminary data.</text>
</comment>
<keyword evidence="3" id="KW-0732">Signal</keyword>
<evidence type="ECO:0000256" key="1">
    <source>
        <dbReference type="SAM" id="MobiDB-lite"/>
    </source>
</evidence>
<evidence type="ECO:0000313" key="5">
    <source>
        <dbReference type="Proteomes" id="UP000695562"/>
    </source>
</evidence>
<dbReference type="InterPro" id="IPR012334">
    <property type="entry name" value="Pectin_lyas_fold"/>
</dbReference>
<keyword evidence="5" id="KW-1185">Reference proteome</keyword>
<sequence length="558" mass="60104">MMKSYILISLFLLSCFTTTLLSSPLDSSSSNSNSSHNHNNSDSSSSSNSNEPCRVYIDIKSNYTGNSCGKSLDQACLNMYQALQACGPAGFDPNTDTIDFNVTVLINDGVYTDKKDFDIYLAPSNNTVVFQAINQGAVTFDMQGQGKPFVFINDGGDQASSINFTLQGVAINNGDFQSTGNTVIFSDRKYSSAIINIYDCVFENHQGINGTVLYTYSTSEQNPSQATVTISRSVFNNNVAQLGASIYFHSLENLLVSNCTFDNNNASNVGVIYQLSSTITIIDSAFTSCYTQAGGLIYFFNQATLAVITNTQFNQNSGGGLRTGCLYIVGGEIINSVFSNNYNLSGILFYNDYISTENTVSGCTFVNNTNGFYHGGGIFIKRSIIHLNNTVFLNNTAINGGGIYFSPTSNNNTSTFYNVTFSLNTAYNEGGGFLANNTFITLEDTVMTGNDAAVGSSIFCQSSTIDIYTSSFSVNSFTQDSSTKGISCGVGQTCRISGDQSYYSDYCSSNWTPVKPGRILTSGQIAGIIIGCLAGVFIICTIIVIIIKKVSRKGYHSI</sequence>
<reference evidence="4" key="1">
    <citation type="submission" date="2020-01" db="EMBL/GenBank/DDBJ databases">
        <title>Development of genomics and gene disruption for Polysphondylium violaceum indicates a role for the polyketide synthase stlB in stalk morphogenesis.</title>
        <authorList>
            <person name="Narita B."/>
            <person name="Kawabe Y."/>
            <person name="Kin K."/>
            <person name="Saito T."/>
            <person name="Gibbs R."/>
            <person name="Kuspa A."/>
            <person name="Muzny D."/>
            <person name="Queller D."/>
            <person name="Richards S."/>
            <person name="Strassman J."/>
            <person name="Sucgang R."/>
            <person name="Worley K."/>
            <person name="Schaap P."/>
        </authorList>
    </citation>
    <scope>NUCLEOTIDE SEQUENCE</scope>
    <source>
        <strain evidence="4">QSvi11</strain>
    </source>
</reference>
<keyword evidence="2" id="KW-1133">Transmembrane helix</keyword>
<evidence type="ECO:0008006" key="6">
    <source>
        <dbReference type="Google" id="ProtNLM"/>
    </source>
</evidence>
<dbReference type="PANTHER" id="PTHR31318">
    <property type="entry name" value="EXPRESSED PROTEIN-RELATED"/>
    <property type="match status" value="1"/>
</dbReference>
<dbReference type="SUPFAM" id="SSF51126">
    <property type="entry name" value="Pectin lyase-like"/>
    <property type="match status" value="1"/>
</dbReference>
<dbReference type="Gene3D" id="2.160.20.10">
    <property type="entry name" value="Single-stranded right-handed beta-helix, Pectin lyase-like"/>
    <property type="match status" value="1"/>
</dbReference>
<dbReference type="PROSITE" id="PS51257">
    <property type="entry name" value="PROKAR_LIPOPROTEIN"/>
    <property type="match status" value="1"/>
</dbReference>
<name>A0A8J4PQ40_9MYCE</name>
<gene>
    <name evidence="4" type="ORF">CYY_007067</name>
</gene>